<name>A0AC35EYV8_9BILA</name>
<evidence type="ECO:0000313" key="2">
    <source>
        <dbReference type="WBParaSite" id="PS1159_v2.g12016.t1"/>
    </source>
</evidence>
<organism evidence="1 2">
    <name type="scientific">Panagrolaimus sp. PS1159</name>
    <dbReference type="NCBI Taxonomy" id="55785"/>
    <lineage>
        <taxon>Eukaryota</taxon>
        <taxon>Metazoa</taxon>
        <taxon>Ecdysozoa</taxon>
        <taxon>Nematoda</taxon>
        <taxon>Chromadorea</taxon>
        <taxon>Rhabditida</taxon>
        <taxon>Tylenchina</taxon>
        <taxon>Panagrolaimomorpha</taxon>
        <taxon>Panagrolaimoidea</taxon>
        <taxon>Panagrolaimidae</taxon>
        <taxon>Panagrolaimus</taxon>
    </lineage>
</organism>
<evidence type="ECO:0000313" key="1">
    <source>
        <dbReference type="Proteomes" id="UP000887580"/>
    </source>
</evidence>
<dbReference type="WBParaSite" id="PS1159_v2.g12016.t1">
    <property type="protein sequence ID" value="PS1159_v2.g12016.t1"/>
    <property type="gene ID" value="PS1159_v2.g12016"/>
</dbReference>
<protein>
    <submittedName>
        <fullName evidence="2">Uncharacterized protein</fullName>
    </submittedName>
</protein>
<sequence>MFTKTAEVITFERVTVKDSDGSIVPFEKIFETLFNVKKFVFFPESTPNITFKTFDDLLKIPHFSRLISMTLWYIPKFDIENFYVHMKKNKTTKFFLFFDKSISASYKIRLEEIIDEILSTNVFNYKPPIIAFDELDEAKENRLFSLLL</sequence>
<reference evidence="2" key="1">
    <citation type="submission" date="2022-11" db="UniProtKB">
        <authorList>
            <consortium name="WormBaseParasite"/>
        </authorList>
    </citation>
    <scope>IDENTIFICATION</scope>
</reference>
<accession>A0AC35EYV8</accession>
<proteinExistence type="predicted"/>
<dbReference type="Proteomes" id="UP000887580">
    <property type="component" value="Unplaced"/>
</dbReference>